<proteinExistence type="predicted"/>
<accession>A0ABS0DGA2</accession>
<feature type="signal peptide" evidence="1">
    <location>
        <begin position="1"/>
        <end position="48"/>
    </location>
</feature>
<comment type="caution">
    <text evidence="2">The sequence shown here is derived from an EMBL/GenBank/DDBJ whole genome shotgun (WGS) entry which is preliminary data.</text>
</comment>
<dbReference type="EMBL" id="JADLQN010000005">
    <property type="protein sequence ID" value="MBF6357504.1"/>
    <property type="molecule type" value="Genomic_DNA"/>
</dbReference>
<keyword evidence="3" id="KW-1185">Reference proteome</keyword>
<feature type="chain" id="PRO_5045642597" description="SH3 domain-containing protein" evidence="1">
    <location>
        <begin position="49"/>
        <end position="134"/>
    </location>
</feature>
<dbReference type="Proteomes" id="UP000707731">
    <property type="component" value="Unassembled WGS sequence"/>
</dbReference>
<evidence type="ECO:0000313" key="2">
    <source>
        <dbReference type="EMBL" id="MBF6357504.1"/>
    </source>
</evidence>
<evidence type="ECO:0000313" key="3">
    <source>
        <dbReference type="Proteomes" id="UP000707731"/>
    </source>
</evidence>
<evidence type="ECO:0008006" key="4">
    <source>
        <dbReference type="Google" id="ProtNLM"/>
    </source>
</evidence>
<gene>
    <name evidence="2" type="ORF">IU449_23635</name>
</gene>
<organism evidence="2 3">
    <name type="scientific">Nocardia higoensis</name>
    <dbReference type="NCBI Taxonomy" id="228599"/>
    <lineage>
        <taxon>Bacteria</taxon>
        <taxon>Bacillati</taxon>
        <taxon>Actinomycetota</taxon>
        <taxon>Actinomycetes</taxon>
        <taxon>Mycobacteriales</taxon>
        <taxon>Nocardiaceae</taxon>
        <taxon>Nocardia</taxon>
    </lineage>
</organism>
<sequence length="134" mass="13989">MTRAGTRTPPGNPPDTTVRLDCRMKKALTVASLLIGAALAGTTGLAHAEPAADPTQFSDVTATFVAATDPAALTAEADGKNVVMSPYGVSRTIACRGNGTTVPLYDCMQEDDLGWITLRLTDLPGIGPTWIYLP</sequence>
<keyword evidence="1" id="KW-0732">Signal</keyword>
<name>A0ABS0DGA2_9NOCA</name>
<reference evidence="2 3" key="1">
    <citation type="submission" date="2020-10" db="EMBL/GenBank/DDBJ databases">
        <title>Identification of Nocardia species via Next-generation sequencing and recognition of intraspecies genetic diversity.</title>
        <authorList>
            <person name="Li P."/>
            <person name="Li P."/>
            <person name="Lu B."/>
        </authorList>
    </citation>
    <scope>NUCLEOTIDE SEQUENCE [LARGE SCALE GENOMIC DNA]</scope>
    <source>
        <strain evidence="2 3">BJ06-0143</strain>
    </source>
</reference>
<protein>
    <recommendedName>
        <fullName evidence="4">SH3 domain-containing protein</fullName>
    </recommendedName>
</protein>
<evidence type="ECO:0000256" key="1">
    <source>
        <dbReference type="SAM" id="SignalP"/>
    </source>
</evidence>